<dbReference type="RefSeq" id="XP_046055443.1">
    <property type="nucleotide sequence ID" value="XM_046186819.1"/>
</dbReference>
<sequence length="389" mass="44519">TLSVIGIDAIQKSWTSKEATLNTLILATPFGSVAIVSHFPQAESQAQMLIFLDSCKAKDKDKQCYEQRDKNSQYCTEHSKEFQCNFPKCDSDRDDFSRYCEQHHCEVADCHHRTFILPRDMVGRDGRRCIRHQRCIAPGDCKSYSLLDTEGTPTKLCANHGKCQFLHGCDAIVRDSRFCTEHQCDQLNCLQPRDVHNNVTMRWCYMHRCSAPGCPHCAEGHGHAHSPKCFRHTCQRGDCSEIVKDSNPNSHFCQTHACADPACPSESTIPGGYCVTHACTIQGCRAPRETGTPFFASFCRLHGDERQAEQEIHYVYTAAPSRATSRSGSRADSYVDHRRMPRRYVDQEYHYPTYRDPVQSAEAYRRYVGMDREYMARPRVNWADYEPYP</sequence>
<name>A0A9P9R6J4_FUSRE</name>
<dbReference type="GeneID" id="70216773"/>
<proteinExistence type="predicted"/>
<evidence type="ECO:0000313" key="2">
    <source>
        <dbReference type="Proteomes" id="UP000720189"/>
    </source>
</evidence>
<feature type="non-terminal residue" evidence="1">
    <location>
        <position position="1"/>
    </location>
</feature>
<dbReference type="AlphaFoldDB" id="A0A9P9R6J4"/>
<dbReference type="Proteomes" id="UP000720189">
    <property type="component" value="Unassembled WGS sequence"/>
</dbReference>
<evidence type="ECO:0000313" key="1">
    <source>
        <dbReference type="EMBL" id="KAH7267624.1"/>
    </source>
</evidence>
<accession>A0A9P9R6J4</accession>
<comment type="caution">
    <text evidence="1">The sequence shown here is derived from an EMBL/GenBank/DDBJ whole genome shotgun (WGS) entry which is preliminary data.</text>
</comment>
<organism evidence="1 2">
    <name type="scientific">Fusarium redolens</name>
    <dbReference type="NCBI Taxonomy" id="48865"/>
    <lineage>
        <taxon>Eukaryota</taxon>
        <taxon>Fungi</taxon>
        <taxon>Dikarya</taxon>
        <taxon>Ascomycota</taxon>
        <taxon>Pezizomycotina</taxon>
        <taxon>Sordariomycetes</taxon>
        <taxon>Hypocreomycetidae</taxon>
        <taxon>Hypocreales</taxon>
        <taxon>Nectriaceae</taxon>
        <taxon>Fusarium</taxon>
        <taxon>Fusarium redolens species complex</taxon>
    </lineage>
</organism>
<reference evidence="1" key="1">
    <citation type="journal article" date="2021" name="Nat. Commun.">
        <title>Genetic determinants of endophytism in the Arabidopsis root mycobiome.</title>
        <authorList>
            <person name="Mesny F."/>
            <person name="Miyauchi S."/>
            <person name="Thiergart T."/>
            <person name="Pickel B."/>
            <person name="Atanasova L."/>
            <person name="Karlsson M."/>
            <person name="Huettel B."/>
            <person name="Barry K.W."/>
            <person name="Haridas S."/>
            <person name="Chen C."/>
            <person name="Bauer D."/>
            <person name="Andreopoulos W."/>
            <person name="Pangilinan J."/>
            <person name="LaButti K."/>
            <person name="Riley R."/>
            <person name="Lipzen A."/>
            <person name="Clum A."/>
            <person name="Drula E."/>
            <person name="Henrissat B."/>
            <person name="Kohler A."/>
            <person name="Grigoriev I.V."/>
            <person name="Martin F.M."/>
            <person name="Hacquard S."/>
        </authorList>
    </citation>
    <scope>NUCLEOTIDE SEQUENCE</scope>
    <source>
        <strain evidence="1">MPI-CAGE-AT-0023</strain>
    </source>
</reference>
<protein>
    <submittedName>
        <fullName evidence="1">Uncharacterized protein</fullName>
    </submittedName>
</protein>
<dbReference type="EMBL" id="JAGMUX010000002">
    <property type="protein sequence ID" value="KAH7267624.1"/>
    <property type="molecule type" value="Genomic_DNA"/>
</dbReference>
<keyword evidence="2" id="KW-1185">Reference proteome</keyword>
<gene>
    <name evidence="1" type="ORF">BKA55DRAFT_501302</name>
</gene>
<dbReference type="OrthoDB" id="5207085at2759"/>